<dbReference type="RefSeq" id="WP_345585649.1">
    <property type="nucleotide sequence ID" value="NZ_BAABJG010000003.1"/>
</dbReference>
<dbReference type="SUPFAM" id="SSF161098">
    <property type="entry name" value="MetI-like"/>
    <property type="match status" value="2"/>
</dbReference>
<feature type="domain" description="ABC transmembrane type-1" evidence="9">
    <location>
        <begin position="404"/>
        <end position="598"/>
    </location>
</feature>
<evidence type="ECO:0000256" key="1">
    <source>
        <dbReference type="ARBA" id="ARBA00004429"/>
    </source>
</evidence>
<evidence type="ECO:0000256" key="2">
    <source>
        <dbReference type="ARBA" id="ARBA00022448"/>
    </source>
</evidence>
<dbReference type="InterPro" id="IPR035906">
    <property type="entry name" value="MetI-like_sf"/>
</dbReference>
<feature type="transmembrane region" description="Helical" evidence="8">
    <location>
        <begin position="441"/>
        <end position="463"/>
    </location>
</feature>
<keyword evidence="4" id="KW-0997">Cell inner membrane</keyword>
<evidence type="ECO:0000256" key="8">
    <source>
        <dbReference type="RuleBase" id="RU363032"/>
    </source>
</evidence>
<feature type="transmembrane region" description="Helical" evidence="8">
    <location>
        <begin position="237"/>
        <end position="265"/>
    </location>
</feature>
<feature type="transmembrane region" description="Helical" evidence="8">
    <location>
        <begin position="180"/>
        <end position="204"/>
    </location>
</feature>
<dbReference type="EMBL" id="JBHTLU010000019">
    <property type="protein sequence ID" value="MFD1221591.1"/>
    <property type="molecule type" value="Genomic_DNA"/>
</dbReference>
<feature type="transmembrane region" description="Helical" evidence="8">
    <location>
        <begin position="102"/>
        <end position="122"/>
    </location>
</feature>
<gene>
    <name evidence="10" type="ORF">ACFQ4B_15850</name>
</gene>
<dbReference type="InterPro" id="IPR000515">
    <property type="entry name" value="MetI-like"/>
</dbReference>
<feature type="domain" description="ABC transmembrane type-1" evidence="9">
    <location>
        <begin position="98"/>
        <end position="306"/>
    </location>
</feature>
<keyword evidence="6 8" id="KW-1133">Transmembrane helix</keyword>
<keyword evidence="3" id="KW-1003">Cell membrane</keyword>
<proteinExistence type="inferred from homology"/>
<keyword evidence="7 8" id="KW-0472">Membrane</keyword>
<comment type="caution">
    <text evidence="10">The sequence shown here is derived from an EMBL/GenBank/DDBJ whole genome shotgun (WGS) entry which is preliminary data.</text>
</comment>
<organism evidence="10 11">
    <name type="scientific">Paenibacillus vulneris</name>
    <dbReference type="NCBI Taxonomy" id="1133364"/>
    <lineage>
        <taxon>Bacteria</taxon>
        <taxon>Bacillati</taxon>
        <taxon>Bacillota</taxon>
        <taxon>Bacilli</taxon>
        <taxon>Bacillales</taxon>
        <taxon>Paenibacillaceae</taxon>
        <taxon>Paenibacillus</taxon>
    </lineage>
</organism>
<feature type="transmembrane region" description="Helical" evidence="8">
    <location>
        <begin position="535"/>
        <end position="558"/>
    </location>
</feature>
<name>A0ABW3UNV4_9BACL</name>
<evidence type="ECO:0000256" key="5">
    <source>
        <dbReference type="ARBA" id="ARBA00022692"/>
    </source>
</evidence>
<evidence type="ECO:0000313" key="10">
    <source>
        <dbReference type="EMBL" id="MFD1221591.1"/>
    </source>
</evidence>
<dbReference type="CDD" id="cd06261">
    <property type="entry name" value="TM_PBP2"/>
    <property type="match status" value="2"/>
</dbReference>
<evidence type="ECO:0000256" key="4">
    <source>
        <dbReference type="ARBA" id="ARBA00022519"/>
    </source>
</evidence>
<evidence type="ECO:0000256" key="6">
    <source>
        <dbReference type="ARBA" id="ARBA00022989"/>
    </source>
</evidence>
<comment type="subcellular location">
    <subcellularLocation>
        <location evidence="1">Cell inner membrane</location>
        <topology evidence="1">Multi-pass membrane protein</topology>
    </subcellularLocation>
    <subcellularLocation>
        <location evidence="8">Cell membrane</location>
        <topology evidence="8">Multi-pass membrane protein</topology>
    </subcellularLocation>
</comment>
<dbReference type="Proteomes" id="UP001597180">
    <property type="component" value="Unassembled WGS sequence"/>
</dbReference>
<evidence type="ECO:0000256" key="7">
    <source>
        <dbReference type="ARBA" id="ARBA00023136"/>
    </source>
</evidence>
<dbReference type="Pfam" id="PF00528">
    <property type="entry name" value="BPD_transp_1"/>
    <property type="match status" value="2"/>
</dbReference>
<sequence length="612" mass="67969">MNNIEYSGTSAPKYSMTRAVNLVKGFFTNPLYLISTIAILFLGYTIVIPMWEIVSHTFTWHPEDIRSKPGAVPGELTLNHWLHVLYSDISQSIFYKPLLNSFNIAVFVSIFSMIIGGGLAWLVTRTDLPYKKAWAFLAIIPYMLPSWIKSFAWLIVFKNDRVGGTQGMLQYVFGINPPDWISYGFLPISIVLVAHYYTFFYLLIAVSLSSINSSLEETADILGASRFTILRKITFPLVLPAILSALILTFSKSMGTFGAAAFLGLPVKYYTIATMLYGSMKNRMISDAYVLSLILIIISSLTIYFNQRAIGKRKSYATIGGKDSRKNLNPLGRWKIPAVAAVFLFMFSAGIFPLLLLLWQTFMLQDGNYSLSNLTTHYWFGDSDFSIASGEVGILKSDTIWLGLKNSLQIALLAASIAAIMGLIFGYVISKGRKSLSGKLVEQLSFMPYLIPGISFAAIYLSMFAQPHLLLPALYGTLSIVILITIVKELPFATRSGTSTMLQISGELEEAAKLHGASWFRRFFNIMMPLSRKGLISAFLLLFISAMKELDLIILLVTPKTSTLTTLTFRYAEKGYQQFADAIVIIIIAIILITNFVATKYGKADLSKGIGG</sequence>
<dbReference type="PANTHER" id="PTHR43357">
    <property type="entry name" value="INNER MEMBRANE ABC TRANSPORTER PERMEASE PROTEIN YDCV"/>
    <property type="match status" value="1"/>
</dbReference>
<evidence type="ECO:0000313" key="11">
    <source>
        <dbReference type="Proteomes" id="UP001597180"/>
    </source>
</evidence>
<feature type="transmembrane region" description="Helical" evidence="8">
    <location>
        <begin position="578"/>
        <end position="598"/>
    </location>
</feature>
<feature type="transmembrane region" description="Helical" evidence="8">
    <location>
        <begin position="408"/>
        <end position="429"/>
    </location>
</feature>
<accession>A0ABW3UNV4</accession>
<dbReference type="PANTHER" id="PTHR43357:SF3">
    <property type="entry name" value="FE(3+)-TRANSPORT SYSTEM PERMEASE PROTEIN FBPB 2"/>
    <property type="match status" value="1"/>
</dbReference>
<feature type="transmembrane region" description="Helical" evidence="8">
    <location>
        <begin position="285"/>
        <end position="305"/>
    </location>
</feature>
<protein>
    <submittedName>
        <fullName evidence="10">ABC transporter permease</fullName>
    </submittedName>
</protein>
<dbReference type="PROSITE" id="PS50928">
    <property type="entry name" value="ABC_TM1"/>
    <property type="match status" value="2"/>
</dbReference>
<feature type="transmembrane region" description="Helical" evidence="8">
    <location>
        <begin position="469"/>
        <end position="487"/>
    </location>
</feature>
<comment type="similarity">
    <text evidence="8">Belongs to the binding-protein-dependent transport system permease family.</text>
</comment>
<reference evidence="11" key="1">
    <citation type="journal article" date="2019" name="Int. J. Syst. Evol. Microbiol.">
        <title>The Global Catalogue of Microorganisms (GCM) 10K type strain sequencing project: providing services to taxonomists for standard genome sequencing and annotation.</title>
        <authorList>
            <consortium name="The Broad Institute Genomics Platform"/>
            <consortium name="The Broad Institute Genome Sequencing Center for Infectious Disease"/>
            <person name="Wu L."/>
            <person name="Ma J."/>
        </authorList>
    </citation>
    <scope>NUCLEOTIDE SEQUENCE [LARGE SCALE GENOMIC DNA]</scope>
    <source>
        <strain evidence="11">CCUG 53270</strain>
    </source>
</reference>
<keyword evidence="5 8" id="KW-0812">Transmembrane</keyword>
<keyword evidence="2 8" id="KW-0813">Transport</keyword>
<evidence type="ECO:0000259" key="9">
    <source>
        <dbReference type="PROSITE" id="PS50928"/>
    </source>
</evidence>
<evidence type="ECO:0000256" key="3">
    <source>
        <dbReference type="ARBA" id="ARBA00022475"/>
    </source>
</evidence>
<dbReference type="Gene3D" id="1.10.3720.10">
    <property type="entry name" value="MetI-like"/>
    <property type="match status" value="2"/>
</dbReference>
<feature type="transmembrane region" description="Helical" evidence="8">
    <location>
        <begin position="134"/>
        <end position="156"/>
    </location>
</feature>
<feature type="transmembrane region" description="Helical" evidence="8">
    <location>
        <begin position="31"/>
        <end position="51"/>
    </location>
</feature>
<feature type="transmembrane region" description="Helical" evidence="8">
    <location>
        <begin position="336"/>
        <end position="359"/>
    </location>
</feature>
<keyword evidence="11" id="KW-1185">Reference proteome</keyword>